<dbReference type="InterPro" id="IPR002880">
    <property type="entry name" value="Pyrv_Fd/Flavodoxin_OxRdtase_N"/>
</dbReference>
<comment type="caution">
    <text evidence="4">The sequence shown here is derived from an EMBL/GenBank/DDBJ whole genome shotgun (WGS) entry which is preliminary data.</text>
</comment>
<evidence type="ECO:0000256" key="1">
    <source>
        <dbReference type="ARBA" id="ARBA00023002"/>
    </source>
</evidence>
<dbReference type="InterPro" id="IPR033412">
    <property type="entry name" value="PFOR_II"/>
</dbReference>
<feature type="domain" description="Pyruvate flavodoxin/ferredoxin oxidoreductase pyrimidine binding" evidence="2">
    <location>
        <begin position="13"/>
        <end position="236"/>
    </location>
</feature>
<accession>A0A532UYI6</accession>
<organism evidence="4 5">
    <name type="scientific">candidate division LCP-89 bacterium B3_LCP</name>
    <dbReference type="NCBI Taxonomy" id="2012998"/>
    <lineage>
        <taxon>Bacteria</taxon>
        <taxon>Pseudomonadati</taxon>
        <taxon>Bacteria division LCP-89</taxon>
    </lineage>
</organism>
<dbReference type="InterPro" id="IPR009014">
    <property type="entry name" value="Transketo_C/PFOR_II"/>
</dbReference>
<dbReference type="EC" id="1.2.7.3" evidence="4"/>
<dbReference type="SUPFAM" id="SSF52922">
    <property type="entry name" value="TK C-terminal domain-like"/>
    <property type="match status" value="1"/>
</dbReference>
<protein>
    <submittedName>
        <fullName evidence="4">2-oxoglutarate synthase subunit alpha</fullName>
        <ecNumber evidence="4">1.2.7.3</ecNumber>
    </submittedName>
</protein>
<dbReference type="PANTHER" id="PTHR43088:SF1">
    <property type="entry name" value="SUBUNIT OF PYRUVATE:FLAVODOXIN OXIDOREDUCTASE"/>
    <property type="match status" value="1"/>
</dbReference>
<dbReference type="GO" id="GO:0047553">
    <property type="term" value="F:2-oxoglutarate synthase activity"/>
    <property type="evidence" value="ECO:0007669"/>
    <property type="project" value="UniProtKB-EC"/>
</dbReference>
<feature type="domain" description="Pyruvate:ferredoxin oxidoreductase core" evidence="3">
    <location>
        <begin position="272"/>
        <end position="366"/>
    </location>
</feature>
<dbReference type="CDD" id="cd07034">
    <property type="entry name" value="TPP_PYR_PFOR_IOR-alpha_like"/>
    <property type="match status" value="1"/>
</dbReference>
<name>A0A532UYI6_UNCL8</name>
<dbReference type="Pfam" id="PF01855">
    <property type="entry name" value="POR_N"/>
    <property type="match status" value="1"/>
</dbReference>
<dbReference type="Pfam" id="PF17147">
    <property type="entry name" value="PFOR_II"/>
    <property type="match status" value="1"/>
</dbReference>
<reference evidence="4 5" key="1">
    <citation type="submission" date="2017-06" db="EMBL/GenBank/DDBJ databases">
        <title>Novel microbial phyla capable of carbon fixation and sulfur reduction in deep-sea sediments.</title>
        <authorList>
            <person name="Huang J."/>
            <person name="Baker B."/>
            <person name="Wang Y."/>
        </authorList>
    </citation>
    <scope>NUCLEOTIDE SEQUENCE [LARGE SCALE GENOMIC DNA]</scope>
    <source>
        <strain evidence="4">B3_LCP</strain>
    </source>
</reference>
<keyword evidence="1 4" id="KW-0560">Oxidoreductase</keyword>
<dbReference type="FunFam" id="3.40.50.970:FF:000022">
    <property type="entry name" value="2-oxoglutarate ferredoxin oxidoreductase alpha subunit"/>
    <property type="match status" value="1"/>
</dbReference>
<dbReference type="InterPro" id="IPR052368">
    <property type="entry name" value="2-oxoacid_oxidoreductase"/>
</dbReference>
<dbReference type="Gene3D" id="3.40.50.920">
    <property type="match status" value="1"/>
</dbReference>
<evidence type="ECO:0000313" key="5">
    <source>
        <dbReference type="Proteomes" id="UP000319619"/>
    </source>
</evidence>
<gene>
    <name evidence="4" type="ORF">CEE37_09815</name>
</gene>
<dbReference type="EMBL" id="NJBN01000006">
    <property type="protein sequence ID" value="TKJ40023.1"/>
    <property type="molecule type" value="Genomic_DNA"/>
</dbReference>
<dbReference type="NCBIfam" id="NF006412">
    <property type="entry name" value="PRK08659.1"/>
    <property type="match status" value="1"/>
</dbReference>
<dbReference type="Gene3D" id="3.40.50.970">
    <property type="match status" value="1"/>
</dbReference>
<dbReference type="Proteomes" id="UP000319619">
    <property type="component" value="Unassembled WGS sequence"/>
</dbReference>
<dbReference type="AlphaFoldDB" id="A0A532UYI6"/>
<evidence type="ECO:0000313" key="4">
    <source>
        <dbReference type="EMBL" id="TKJ40023.1"/>
    </source>
</evidence>
<dbReference type="InterPro" id="IPR029061">
    <property type="entry name" value="THDP-binding"/>
</dbReference>
<proteinExistence type="predicted"/>
<dbReference type="PANTHER" id="PTHR43088">
    <property type="entry name" value="SUBUNIT OF PYRUVATE:FLAVODOXIN OXIDOREDUCTASE-RELATED"/>
    <property type="match status" value="1"/>
</dbReference>
<dbReference type="SUPFAM" id="SSF52518">
    <property type="entry name" value="Thiamin diphosphate-binding fold (THDP-binding)"/>
    <property type="match status" value="1"/>
</dbReference>
<evidence type="ECO:0000259" key="3">
    <source>
        <dbReference type="Pfam" id="PF17147"/>
    </source>
</evidence>
<evidence type="ECO:0000259" key="2">
    <source>
        <dbReference type="Pfam" id="PF01855"/>
    </source>
</evidence>
<sequence length="376" mass="40336">MRKFISGNEAVVEGALIAGCRFFGGYPITPSSEIAGHLSTRLPQIGGKYIQMEDEIGSLAACIGASLCGEKVMTATSGPGLSLMLENVGMAIMAEVPCVIVDVQRGGPSTGLATKVGQGDVFQVRWGSHGGYPVIALAPSTIAETVEMTIEAFNLAEKYRVPVFLMTDKVIGHMREDVDLESFAGYPIINRKVAPPDGEFLPYRAENLTDVPPMSPYGGLHVVRASSTTHDQRGVPTPDPEKITFKNSRLYHKIQDKAGEICRWEADLMPGADSLVVSFGISARSGKQAVVEARASGMKVNFLKILTLWPFPEEAISEAARGVNKVVVPELNWGQVALEVERVLGADVNVIRVNKTDGTIICPEEIIQVLNDAAAS</sequence>